<gene>
    <name evidence="4" type="ORF">EDB81DRAFT_661806</name>
</gene>
<comment type="caution">
    <text evidence="4">The sequence shown here is derived from an EMBL/GenBank/DDBJ whole genome shotgun (WGS) entry which is preliminary data.</text>
</comment>
<protein>
    <submittedName>
        <fullName evidence="4">NADPH-dependent methylglyoxal reductase-like protein GRE2</fullName>
    </submittedName>
</protein>
<dbReference type="Pfam" id="PF01370">
    <property type="entry name" value="Epimerase"/>
    <property type="match status" value="1"/>
</dbReference>
<evidence type="ECO:0000256" key="2">
    <source>
        <dbReference type="ARBA" id="ARBA00023445"/>
    </source>
</evidence>
<name>A0A9P9E1S1_9HYPO</name>
<evidence type="ECO:0000313" key="4">
    <source>
        <dbReference type="EMBL" id="KAH7129027.1"/>
    </source>
</evidence>
<keyword evidence="1" id="KW-0560">Oxidoreductase</keyword>
<accession>A0A9P9E1S1</accession>
<dbReference type="PANTHER" id="PTHR10366:SF564">
    <property type="entry name" value="STEROL-4-ALPHA-CARBOXYLATE 3-DEHYDROGENASE, DECARBOXYLATING"/>
    <property type="match status" value="1"/>
</dbReference>
<sequence>MTRVLLTGGSGFIATHILQLLLERGHSVVTTVRNSAKAESIKKAHPDVGPERLDFAIVPDIAKASAFDKVVISDPPFETVIHTASPFHFNVTDIKRDLLDPAINGTIGILHAIKKSAPSVKRVVITSSFGSMMDIFKGLWPGHTYSEEDWNPVTAEQAMENPGFGYSASKTFAEKAAWDFVVEEKPEFTISTILPPLVFGPAVQSLTSLDALNTSNQFIRSFTIGAAKESIPPTTNPVFVDVRDVAFAHVMASEKVEAGGKRFFVVGGYCSNAEIIDIIRKKFPEYRDNLPPPSVSGGELPADVYGFDTRRSVEILGIKYRSLEDCVTDTVRSFSAVKQL</sequence>
<dbReference type="FunFam" id="3.40.50.720:FF:000191">
    <property type="entry name" value="Methylglyoxal reductase (NADPH-dependent)"/>
    <property type="match status" value="1"/>
</dbReference>
<proteinExistence type="inferred from homology"/>
<dbReference type="InterPro" id="IPR050425">
    <property type="entry name" value="NAD(P)_dehydrat-like"/>
</dbReference>
<dbReference type="CDD" id="cd05227">
    <property type="entry name" value="AR_SDR_e"/>
    <property type="match status" value="1"/>
</dbReference>
<dbReference type="InterPro" id="IPR036291">
    <property type="entry name" value="NAD(P)-bd_dom_sf"/>
</dbReference>
<dbReference type="GO" id="GO:0016616">
    <property type="term" value="F:oxidoreductase activity, acting on the CH-OH group of donors, NAD or NADP as acceptor"/>
    <property type="evidence" value="ECO:0007669"/>
    <property type="project" value="TreeGrafter"/>
</dbReference>
<dbReference type="AlphaFoldDB" id="A0A9P9E1S1"/>
<evidence type="ECO:0000313" key="5">
    <source>
        <dbReference type="Proteomes" id="UP000738349"/>
    </source>
</evidence>
<dbReference type="OrthoDB" id="2735536at2759"/>
<dbReference type="SUPFAM" id="SSF51735">
    <property type="entry name" value="NAD(P)-binding Rossmann-fold domains"/>
    <property type="match status" value="1"/>
</dbReference>
<organism evidence="4 5">
    <name type="scientific">Dactylonectria macrodidyma</name>
    <dbReference type="NCBI Taxonomy" id="307937"/>
    <lineage>
        <taxon>Eukaryota</taxon>
        <taxon>Fungi</taxon>
        <taxon>Dikarya</taxon>
        <taxon>Ascomycota</taxon>
        <taxon>Pezizomycotina</taxon>
        <taxon>Sordariomycetes</taxon>
        <taxon>Hypocreomycetidae</taxon>
        <taxon>Hypocreales</taxon>
        <taxon>Nectriaceae</taxon>
        <taxon>Dactylonectria</taxon>
    </lineage>
</organism>
<evidence type="ECO:0000259" key="3">
    <source>
        <dbReference type="Pfam" id="PF01370"/>
    </source>
</evidence>
<dbReference type="PANTHER" id="PTHR10366">
    <property type="entry name" value="NAD DEPENDENT EPIMERASE/DEHYDRATASE"/>
    <property type="match status" value="1"/>
</dbReference>
<dbReference type="EMBL" id="JAGMUV010000018">
    <property type="protein sequence ID" value="KAH7129027.1"/>
    <property type="molecule type" value="Genomic_DNA"/>
</dbReference>
<dbReference type="Gene3D" id="3.40.50.720">
    <property type="entry name" value="NAD(P)-binding Rossmann-like Domain"/>
    <property type="match status" value="1"/>
</dbReference>
<evidence type="ECO:0000256" key="1">
    <source>
        <dbReference type="ARBA" id="ARBA00023002"/>
    </source>
</evidence>
<keyword evidence="5" id="KW-1185">Reference proteome</keyword>
<comment type="similarity">
    <text evidence="2">Belongs to the NAD(P)-dependent epimerase/dehydratase family. Dihydroflavonol-4-reductase subfamily.</text>
</comment>
<reference evidence="4" key="1">
    <citation type="journal article" date="2021" name="Nat. Commun.">
        <title>Genetic determinants of endophytism in the Arabidopsis root mycobiome.</title>
        <authorList>
            <person name="Mesny F."/>
            <person name="Miyauchi S."/>
            <person name="Thiergart T."/>
            <person name="Pickel B."/>
            <person name="Atanasova L."/>
            <person name="Karlsson M."/>
            <person name="Huettel B."/>
            <person name="Barry K.W."/>
            <person name="Haridas S."/>
            <person name="Chen C."/>
            <person name="Bauer D."/>
            <person name="Andreopoulos W."/>
            <person name="Pangilinan J."/>
            <person name="LaButti K."/>
            <person name="Riley R."/>
            <person name="Lipzen A."/>
            <person name="Clum A."/>
            <person name="Drula E."/>
            <person name="Henrissat B."/>
            <person name="Kohler A."/>
            <person name="Grigoriev I.V."/>
            <person name="Martin F.M."/>
            <person name="Hacquard S."/>
        </authorList>
    </citation>
    <scope>NUCLEOTIDE SEQUENCE</scope>
    <source>
        <strain evidence="4">MPI-CAGE-AT-0147</strain>
    </source>
</reference>
<feature type="domain" description="NAD-dependent epimerase/dehydratase" evidence="3">
    <location>
        <begin position="4"/>
        <end position="267"/>
    </location>
</feature>
<dbReference type="Proteomes" id="UP000738349">
    <property type="component" value="Unassembled WGS sequence"/>
</dbReference>
<dbReference type="InterPro" id="IPR001509">
    <property type="entry name" value="Epimerase_deHydtase"/>
</dbReference>